<dbReference type="GO" id="GO:0009318">
    <property type="term" value="C:exodeoxyribonuclease VII complex"/>
    <property type="evidence" value="ECO:0007669"/>
    <property type="project" value="UniProtKB-UniRule"/>
</dbReference>
<sequence>MVIKTLTVSEINNYLKKIIDNDFILNNLSIKGEISNLKFHSSGHIYFSLKDKDSKINCIMFKSDAVNLSLDLENGMSVIAKCRLSIYIKDGSYQLYCREIEEDGLGDLHIQFERLKNQLYLEGLFEEEHKKDIPDFVNTVGVVTSQTGAAFQDIKRVIKRRNNFVNIFLYPAKVQGEGASKSIIDGIKYFNKNKNVDVIIIGRGGGAIEELWAFNDKDLAYEIFKSKIPIISAVGHEIDYTISDFVCDVRAATPSMAGELAVPKIDDIIKKLYDYFDILNQNIEFNIERNFYLLDNFKKTIEKHNPDKIIKGKMERAKELEKNLYNSILRKLKRETNHVKNLNELLKAYNPLNVLNKGYTVVKDEENTLINSIKKIDLEKEYKVIFKDGTLKCNFKTLR</sequence>
<evidence type="ECO:0000256" key="6">
    <source>
        <dbReference type="RuleBase" id="RU004355"/>
    </source>
</evidence>
<dbReference type="STRING" id="1533.SAMN05443638_11934"/>
<dbReference type="GO" id="GO:0008855">
    <property type="term" value="F:exodeoxyribonuclease VII activity"/>
    <property type="evidence" value="ECO:0007669"/>
    <property type="project" value="UniProtKB-UniRule"/>
</dbReference>
<keyword evidence="4 5" id="KW-0269">Exonuclease</keyword>
<evidence type="ECO:0000256" key="2">
    <source>
        <dbReference type="ARBA" id="ARBA00022722"/>
    </source>
</evidence>
<keyword evidence="2 5" id="KW-0540">Nuclease</keyword>
<dbReference type="GO" id="GO:0003676">
    <property type="term" value="F:nucleic acid binding"/>
    <property type="evidence" value="ECO:0007669"/>
    <property type="project" value="InterPro"/>
</dbReference>
<evidence type="ECO:0000259" key="7">
    <source>
        <dbReference type="Pfam" id="PF02601"/>
    </source>
</evidence>
<dbReference type="GO" id="GO:0005737">
    <property type="term" value="C:cytoplasm"/>
    <property type="evidence" value="ECO:0007669"/>
    <property type="project" value="UniProtKB-SubCell"/>
</dbReference>
<dbReference type="OrthoDB" id="9802795at2"/>
<accession>A0A1M4XMK5</accession>
<keyword evidence="3 5" id="KW-0378">Hydrolase</keyword>
<feature type="domain" description="Exonuclease VII large subunit C-terminal" evidence="7">
    <location>
        <begin position="124"/>
        <end position="289"/>
    </location>
</feature>
<dbReference type="GO" id="GO:0006308">
    <property type="term" value="P:DNA catabolic process"/>
    <property type="evidence" value="ECO:0007669"/>
    <property type="project" value="UniProtKB-UniRule"/>
</dbReference>
<keyword evidence="10" id="KW-1185">Reference proteome</keyword>
<comment type="similarity">
    <text evidence="5 6">Belongs to the XseA family.</text>
</comment>
<feature type="domain" description="OB-fold nucleic acid binding" evidence="8">
    <location>
        <begin position="6"/>
        <end position="101"/>
    </location>
</feature>
<comment type="catalytic activity">
    <reaction evidence="5 6">
        <text>Exonucleolytic cleavage in either 5'- to 3'- or 3'- to 5'-direction to yield nucleoside 5'-phosphates.</text>
        <dbReference type="EC" id="3.1.11.6"/>
    </reaction>
</comment>
<evidence type="ECO:0000313" key="9">
    <source>
        <dbReference type="EMBL" id="SHE94626.1"/>
    </source>
</evidence>
<keyword evidence="1 5" id="KW-0963">Cytoplasm</keyword>
<dbReference type="Pfam" id="PF13742">
    <property type="entry name" value="tRNA_anti_2"/>
    <property type="match status" value="1"/>
</dbReference>
<comment type="subcellular location">
    <subcellularLocation>
        <location evidence="5 6">Cytoplasm</location>
    </subcellularLocation>
</comment>
<evidence type="ECO:0000259" key="8">
    <source>
        <dbReference type="Pfam" id="PF13742"/>
    </source>
</evidence>
<dbReference type="PANTHER" id="PTHR30008">
    <property type="entry name" value="EXODEOXYRIBONUCLEASE 7 LARGE SUBUNIT"/>
    <property type="match status" value="1"/>
</dbReference>
<dbReference type="InterPro" id="IPR020579">
    <property type="entry name" value="Exonuc_VII_lsu_C"/>
</dbReference>
<evidence type="ECO:0000256" key="5">
    <source>
        <dbReference type="HAMAP-Rule" id="MF_00378"/>
    </source>
</evidence>
<evidence type="ECO:0000313" key="10">
    <source>
        <dbReference type="Proteomes" id="UP000184035"/>
    </source>
</evidence>
<dbReference type="CDD" id="cd04489">
    <property type="entry name" value="ExoVII_LU_OBF"/>
    <property type="match status" value="1"/>
</dbReference>
<dbReference type="Pfam" id="PF02601">
    <property type="entry name" value="Exonuc_VII_L"/>
    <property type="match status" value="1"/>
</dbReference>
<proteinExistence type="inferred from homology"/>
<dbReference type="HAMAP" id="MF_00378">
    <property type="entry name" value="Exonuc_7_L"/>
    <property type="match status" value="1"/>
</dbReference>
<name>A0A1M4XMK5_9CLOT</name>
<dbReference type="EMBL" id="FQVM01000019">
    <property type="protein sequence ID" value="SHE94626.1"/>
    <property type="molecule type" value="Genomic_DNA"/>
</dbReference>
<protein>
    <recommendedName>
        <fullName evidence="5">Exodeoxyribonuclease 7 large subunit</fullName>
        <ecNumber evidence="5">3.1.11.6</ecNumber>
    </recommendedName>
    <alternativeName>
        <fullName evidence="5">Exodeoxyribonuclease VII large subunit</fullName>
        <shortName evidence="5">Exonuclease VII large subunit</shortName>
    </alternativeName>
</protein>
<dbReference type="InterPro" id="IPR003753">
    <property type="entry name" value="Exonuc_VII_L"/>
</dbReference>
<dbReference type="NCBIfam" id="TIGR00237">
    <property type="entry name" value="xseA"/>
    <property type="match status" value="1"/>
</dbReference>
<comment type="function">
    <text evidence="5">Bidirectionally degrades single-stranded DNA into large acid-insoluble oligonucleotides, which are then degraded further into small acid-soluble oligonucleotides.</text>
</comment>
<comment type="subunit">
    <text evidence="5">Heterooligomer composed of large and small subunits.</text>
</comment>
<dbReference type="Proteomes" id="UP000184035">
    <property type="component" value="Unassembled WGS sequence"/>
</dbReference>
<dbReference type="EC" id="3.1.11.6" evidence="5"/>
<organism evidence="9 10">
    <name type="scientific">Clostridium fallax</name>
    <dbReference type="NCBI Taxonomy" id="1533"/>
    <lineage>
        <taxon>Bacteria</taxon>
        <taxon>Bacillati</taxon>
        <taxon>Bacillota</taxon>
        <taxon>Clostridia</taxon>
        <taxon>Eubacteriales</taxon>
        <taxon>Clostridiaceae</taxon>
        <taxon>Clostridium</taxon>
    </lineage>
</organism>
<reference evidence="9 10" key="1">
    <citation type="submission" date="2016-11" db="EMBL/GenBank/DDBJ databases">
        <authorList>
            <person name="Jaros S."/>
            <person name="Januszkiewicz K."/>
            <person name="Wedrychowicz H."/>
        </authorList>
    </citation>
    <scope>NUCLEOTIDE SEQUENCE [LARGE SCALE GENOMIC DNA]</scope>
    <source>
        <strain evidence="9 10">DSM 2631</strain>
    </source>
</reference>
<evidence type="ECO:0000256" key="1">
    <source>
        <dbReference type="ARBA" id="ARBA00022490"/>
    </source>
</evidence>
<evidence type="ECO:0000256" key="3">
    <source>
        <dbReference type="ARBA" id="ARBA00022801"/>
    </source>
</evidence>
<dbReference type="PANTHER" id="PTHR30008:SF0">
    <property type="entry name" value="EXODEOXYRIBONUCLEASE 7 LARGE SUBUNIT"/>
    <property type="match status" value="1"/>
</dbReference>
<dbReference type="RefSeq" id="WP_072896723.1">
    <property type="nucleotide sequence ID" value="NZ_FQVM01000019.1"/>
</dbReference>
<dbReference type="InterPro" id="IPR025824">
    <property type="entry name" value="OB-fold_nuc-bd_dom"/>
</dbReference>
<gene>
    <name evidence="5" type="primary">xseA</name>
    <name evidence="9" type="ORF">SAMN05443638_11934</name>
</gene>
<dbReference type="AlphaFoldDB" id="A0A1M4XMK5"/>
<evidence type="ECO:0000256" key="4">
    <source>
        <dbReference type="ARBA" id="ARBA00022839"/>
    </source>
</evidence>